<dbReference type="Proteomes" id="UP000775872">
    <property type="component" value="Unassembled WGS sequence"/>
</dbReference>
<feature type="compositionally biased region" description="Basic and acidic residues" evidence="8">
    <location>
        <begin position="46"/>
        <end position="58"/>
    </location>
</feature>
<dbReference type="SUPFAM" id="SSF56204">
    <property type="entry name" value="Hect, E3 ligase catalytic domain"/>
    <property type="match status" value="1"/>
</dbReference>
<dbReference type="EC" id="2.3.2.26" evidence="3"/>
<evidence type="ECO:0000259" key="9">
    <source>
        <dbReference type="PROSITE" id="PS50237"/>
    </source>
</evidence>
<evidence type="ECO:0000256" key="2">
    <source>
        <dbReference type="ARBA" id="ARBA00004906"/>
    </source>
</evidence>
<dbReference type="PANTHER" id="PTHR45700:SF2">
    <property type="entry name" value="UBIQUITIN-PROTEIN LIGASE E3C"/>
    <property type="match status" value="1"/>
</dbReference>
<sequence length="1176" mass="133366">MFSTFTGNSRRPRNVNLSGQSGNPFTNTSWSPSNTSNATKAVSDAQADREKRQAERQRLKAASTIQRVWKGHQERRQVCELRRRSFDSIYGANQNNSDISNTLPVAFSLLISFFSHHRKDDVARLVRFVRNCSKARLEDIVPPGVHPSRVSLFVRFLVDALKVMVVDKNWPEILELLSLSNRILQQLPDAVHGSVESYYTTLANICQFDDGESTVLPILVDAFSIPLRAESNQGEQVSTTRLKRQKLIYQDLKEKAYRAIYFNFLTRQSILIFQANIAAFSVDLDRKRLASTIINEYLETFRSVSNSELLWLLSHYIAVSQSSINSTDEFLCLEALDIQLSVLMAEINSRMDLRVSPDPPADDEANNSSTQPLEPYVKDTLLFLVSQGAIANLLRNLTDTLLDSSDAQLRKSSVFGSYISTLLLCFPGQADDVRMRLFLGSVPTPEGDTPTVKFLWNKVNSSTLLNNVITESQSPIRLLRNYAIGNPHSTNSSEEEQEWRIILIFLEIYIFVLRLSDDDDFIRAMHPHRFSNADTSRIQACGLRIEDLARLTTFLKNTAFSLYYHSHQIFNTASELENYASSRLGSYLEGSTSISKGADAAPSLGMLAKSDVNRLKDIVTTTMKMLYERDSRQHFLPANHWLMTDKLDSEDFVTAVIAEDERQAQEGEEESDEDSEEAALDAQFGPTFEFRGMSRFANSRVSHNARLERLRIKQKRLQRERRLAIIGPKLEVLRHMPFVVPFETRVNLFRQFINLDRIRRDGANSGLRFGFVHTPFSRHQADIRRGQLFEDAYEQFYKLGEGLKDPISITFVDKFGAPEAGIDGGGVTKEFLTSVTTEAFSNTEGKLGMFTSNNRELLYPNPTAVDTVRETQRQAGLREYDPEMREAIAKLLRRYEFLGRIIGKCLYEGILIDLSFAGFFLLQWPSAGSSEGNTYKGSINDLRDMDESLYNGLLQLKNQSGDVSELGFDFTITDQVSSPGEPFKTVTRNLVLNGDKTQVTNDNRLLYISYVARHRLVVQPAQQTAAFLRGLRTIIRPSWLSMFNQSELQRLVGGDSLDIDIEDLRRNTVYSGLYEIGDDKQEHPTVKLFWKVMKGFTDAQRRDVLKYVSSTPRAPLLGFSQLRPKFSIRDGGRDEKRLPSTSTCVNLLKLPQYKTEATMREKLLYAITAGAGFDLS</sequence>
<dbReference type="GO" id="GO:0000209">
    <property type="term" value="P:protein polyubiquitination"/>
    <property type="evidence" value="ECO:0007669"/>
    <property type="project" value="InterPro"/>
</dbReference>
<keyword evidence="5 6" id="KW-0833">Ubl conjugation pathway</keyword>
<keyword evidence="11" id="KW-1185">Reference proteome</keyword>
<dbReference type="PROSITE" id="PS50096">
    <property type="entry name" value="IQ"/>
    <property type="match status" value="1"/>
</dbReference>
<organism evidence="10 11">
    <name type="scientific">Clonostachys solani</name>
    <dbReference type="NCBI Taxonomy" id="160281"/>
    <lineage>
        <taxon>Eukaryota</taxon>
        <taxon>Fungi</taxon>
        <taxon>Dikarya</taxon>
        <taxon>Ascomycota</taxon>
        <taxon>Pezizomycotina</taxon>
        <taxon>Sordariomycetes</taxon>
        <taxon>Hypocreomycetidae</taxon>
        <taxon>Hypocreales</taxon>
        <taxon>Bionectriaceae</taxon>
        <taxon>Clonostachys</taxon>
    </lineage>
</organism>
<reference evidence="10" key="1">
    <citation type="submission" date="2021-10" db="EMBL/GenBank/DDBJ databases">
        <authorList>
            <person name="Piombo E."/>
        </authorList>
    </citation>
    <scope>NUCLEOTIDE SEQUENCE</scope>
</reference>
<comment type="pathway">
    <text evidence="2">Protein modification; protein ubiquitination.</text>
</comment>
<protein>
    <recommendedName>
        <fullName evidence="3">HECT-type E3 ubiquitin transferase</fullName>
        <ecNumber evidence="3">2.3.2.26</ecNumber>
    </recommendedName>
</protein>
<dbReference type="GO" id="GO:0006511">
    <property type="term" value="P:ubiquitin-dependent protein catabolic process"/>
    <property type="evidence" value="ECO:0007669"/>
    <property type="project" value="TreeGrafter"/>
</dbReference>
<dbReference type="Pfam" id="PF00632">
    <property type="entry name" value="HECT"/>
    <property type="match status" value="1"/>
</dbReference>
<dbReference type="InterPro" id="IPR000569">
    <property type="entry name" value="HECT_dom"/>
</dbReference>
<comment type="caution">
    <text evidence="10">The sequence shown here is derived from an EMBL/GenBank/DDBJ whole genome shotgun (WGS) entry which is preliminary data.</text>
</comment>
<evidence type="ECO:0000256" key="7">
    <source>
        <dbReference type="SAM" id="Coils"/>
    </source>
</evidence>
<dbReference type="EMBL" id="CABFOC020000045">
    <property type="protein sequence ID" value="CAH0052855.1"/>
    <property type="molecule type" value="Genomic_DNA"/>
</dbReference>
<evidence type="ECO:0000256" key="6">
    <source>
        <dbReference type="PROSITE-ProRule" id="PRU00104"/>
    </source>
</evidence>
<gene>
    <name evidence="10" type="ORF">CSOL1703_00004722</name>
</gene>
<dbReference type="SMART" id="SM00119">
    <property type="entry name" value="HECTc"/>
    <property type="match status" value="1"/>
</dbReference>
<keyword evidence="7" id="KW-0175">Coiled coil</keyword>
<feature type="compositionally biased region" description="Polar residues" evidence="8">
    <location>
        <begin position="1"/>
        <end position="22"/>
    </location>
</feature>
<proteinExistence type="predicted"/>
<dbReference type="Gene3D" id="3.30.2160.10">
    <property type="entry name" value="Hect, E3 ligase catalytic domain"/>
    <property type="match status" value="1"/>
</dbReference>
<dbReference type="PROSITE" id="PS50237">
    <property type="entry name" value="HECT"/>
    <property type="match status" value="1"/>
</dbReference>
<keyword evidence="4" id="KW-0808">Transferase</keyword>
<dbReference type="OrthoDB" id="8068875at2759"/>
<feature type="compositionally biased region" description="Low complexity" evidence="8">
    <location>
        <begin position="23"/>
        <end position="39"/>
    </location>
</feature>
<comment type="catalytic activity">
    <reaction evidence="1">
        <text>S-ubiquitinyl-[E2 ubiquitin-conjugating enzyme]-L-cysteine + [acceptor protein]-L-lysine = [E2 ubiquitin-conjugating enzyme]-L-cysteine + N(6)-ubiquitinyl-[acceptor protein]-L-lysine.</text>
        <dbReference type="EC" id="2.3.2.26"/>
    </reaction>
</comment>
<accession>A0A9P0EMI0</accession>
<dbReference type="PANTHER" id="PTHR45700">
    <property type="entry name" value="UBIQUITIN-PROTEIN LIGASE E3C"/>
    <property type="match status" value="1"/>
</dbReference>
<feature type="domain" description="HECT" evidence="9">
    <location>
        <begin position="803"/>
        <end position="1176"/>
    </location>
</feature>
<dbReference type="InterPro" id="IPR035983">
    <property type="entry name" value="Hect_E3_ubiquitin_ligase"/>
</dbReference>
<dbReference type="FunFam" id="3.30.2410.10:FF:000017">
    <property type="entry name" value="E3 ubiquitin-protein ligase UPL7"/>
    <property type="match status" value="1"/>
</dbReference>
<dbReference type="Gene3D" id="3.30.2410.10">
    <property type="entry name" value="Hect, E3 ligase catalytic domain"/>
    <property type="match status" value="1"/>
</dbReference>
<dbReference type="AlphaFoldDB" id="A0A9P0EMI0"/>
<evidence type="ECO:0000256" key="8">
    <source>
        <dbReference type="SAM" id="MobiDB-lite"/>
    </source>
</evidence>
<dbReference type="Gene3D" id="3.90.1750.10">
    <property type="entry name" value="Hect, E3 ligase catalytic domains"/>
    <property type="match status" value="1"/>
</dbReference>
<name>A0A9P0EMI0_9HYPO</name>
<evidence type="ECO:0000313" key="10">
    <source>
        <dbReference type="EMBL" id="CAH0052855.1"/>
    </source>
</evidence>
<evidence type="ECO:0000313" key="11">
    <source>
        <dbReference type="Proteomes" id="UP000775872"/>
    </source>
</evidence>
<evidence type="ECO:0000256" key="4">
    <source>
        <dbReference type="ARBA" id="ARBA00022679"/>
    </source>
</evidence>
<evidence type="ECO:0000256" key="1">
    <source>
        <dbReference type="ARBA" id="ARBA00000885"/>
    </source>
</evidence>
<feature type="region of interest" description="Disordered" evidence="8">
    <location>
        <begin position="1"/>
        <end position="59"/>
    </location>
</feature>
<dbReference type="CDD" id="cd00078">
    <property type="entry name" value="HECTc"/>
    <property type="match status" value="1"/>
</dbReference>
<dbReference type="GO" id="GO:0061630">
    <property type="term" value="F:ubiquitin protein ligase activity"/>
    <property type="evidence" value="ECO:0007669"/>
    <property type="project" value="UniProtKB-EC"/>
</dbReference>
<feature type="active site" description="Glycyl thioester intermediate" evidence="6">
    <location>
        <position position="1144"/>
    </location>
</feature>
<feature type="coiled-coil region" evidence="7">
    <location>
        <begin position="657"/>
        <end position="720"/>
    </location>
</feature>
<dbReference type="InterPro" id="IPR044611">
    <property type="entry name" value="E3A/B/C-like"/>
</dbReference>
<evidence type="ECO:0000256" key="3">
    <source>
        <dbReference type="ARBA" id="ARBA00012485"/>
    </source>
</evidence>
<evidence type="ECO:0000256" key="5">
    <source>
        <dbReference type="ARBA" id="ARBA00022786"/>
    </source>
</evidence>
<dbReference type="CDD" id="cd23767">
    <property type="entry name" value="IQCD"/>
    <property type="match status" value="1"/>
</dbReference>